<dbReference type="GO" id="GO:0050660">
    <property type="term" value="F:flavin adenine dinucleotide binding"/>
    <property type="evidence" value="ECO:0007669"/>
    <property type="project" value="TreeGrafter"/>
</dbReference>
<evidence type="ECO:0000313" key="10">
    <source>
        <dbReference type="EMBL" id="TFY62056.1"/>
    </source>
</evidence>
<dbReference type="GO" id="GO:0003984">
    <property type="term" value="F:acetolactate synthase activity"/>
    <property type="evidence" value="ECO:0007669"/>
    <property type="project" value="TreeGrafter"/>
</dbReference>
<evidence type="ECO:0000313" key="11">
    <source>
        <dbReference type="Proteomes" id="UP000298390"/>
    </source>
</evidence>
<dbReference type="InterPro" id="IPR029061">
    <property type="entry name" value="THDP-binding"/>
</dbReference>
<dbReference type="EMBL" id="SEKV01000182">
    <property type="protein sequence ID" value="TFY62056.1"/>
    <property type="molecule type" value="Genomic_DNA"/>
</dbReference>
<dbReference type="InterPro" id="IPR029035">
    <property type="entry name" value="DHS-like_NAD/FAD-binding_dom"/>
</dbReference>
<dbReference type="GO" id="GO:0009099">
    <property type="term" value="P:L-valine biosynthetic process"/>
    <property type="evidence" value="ECO:0007669"/>
    <property type="project" value="TreeGrafter"/>
</dbReference>
<evidence type="ECO:0008006" key="12">
    <source>
        <dbReference type="Google" id="ProtNLM"/>
    </source>
</evidence>
<sequence>MSSSDSSSSPDTTPTTPISTDSDALSKPALYTTSSVFLKTLSEAGITHIFANWGNDHPAILEDLERQRSERGGKPLLEIVTCPNEMVALSAAQGYAQVTGKPAAVIVHVDVGTQALAGAVHNVDKGNTPVIIFAGASPYTVSGELKGSKNEWPMWGQDVHDQPAIVRQFMRFTAEIMNGKAVAKTVMRAWQFATSAPTGPVYLWARREVLEEEMEESVMNTPLDVTKWPPIAPSGLSPTAVRTIVEALTTAKFPMIIVASSGRNHHTVPLLQTLSHLRSIGVFLSVSQYLSIPFSHPYLLGQSFDGTNPYLEEADVVITLDTDIPYIEANGSRIRPDARVFVIDADPLKQQMGWSHVDAELLCRADAHVALGQLVTGIRAADAEAIDDNQTQELVKARGERLKALHDEWIDQLVADEGRMSLNGKTPTVPYILGTLRETVKAQTVSHGENVLWLNEGISNCHNVWNHIRPDKPGQMFMSGGSSLGWALGAATGARLGARAAQKDFELITAVVGDGTYLFGVPSTAYWLSRRYDAPFLTIVLNNGGWASPRLSMLGVHPHGLGSKASAQQLSVSFGPDMPDYAGIAAAAGGAWGRRVERAEDIQATLEEAVRVVVQERRSAVVDCLLDLIGT</sequence>
<dbReference type="InterPro" id="IPR045229">
    <property type="entry name" value="TPP_enz"/>
</dbReference>
<dbReference type="Pfam" id="PF02776">
    <property type="entry name" value="TPP_enzyme_N"/>
    <property type="match status" value="1"/>
</dbReference>
<name>A0A4Y9YHN9_9APHY</name>
<feature type="domain" description="Thiamine pyrophosphate enzyme N-terminal TPP-binding" evidence="9">
    <location>
        <begin position="32"/>
        <end position="143"/>
    </location>
</feature>
<comment type="similarity">
    <text evidence="2 5">Belongs to the TPP enzyme family.</text>
</comment>
<evidence type="ECO:0000256" key="6">
    <source>
        <dbReference type="SAM" id="MobiDB-lite"/>
    </source>
</evidence>
<evidence type="ECO:0000259" key="9">
    <source>
        <dbReference type="Pfam" id="PF02776"/>
    </source>
</evidence>
<dbReference type="Gene3D" id="3.40.50.1220">
    <property type="entry name" value="TPP-binding domain"/>
    <property type="match status" value="1"/>
</dbReference>
<comment type="caution">
    <text evidence="10">The sequence shown here is derived from an EMBL/GenBank/DDBJ whole genome shotgun (WGS) entry which is preliminary data.</text>
</comment>
<evidence type="ECO:0000256" key="1">
    <source>
        <dbReference type="ARBA" id="ARBA00004173"/>
    </source>
</evidence>
<dbReference type="GO" id="GO:0000287">
    <property type="term" value="F:magnesium ion binding"/>
    <property type="evidence" value="ECO:0007669"/>
    <property type="project" value="InterPro"/>
</dbReference>
<feature type="domain" description="Thiamine pyrophosphate enzyme central" evidence="7">
    <location>
        <begin position="242"/>
        <end position="365"/>
    </location>
</feature>
<gene>
    <name evidence="10" type="ORF">EVJ58_g4103</name>
</gene>
<feature type="region of interest" description="Disordered" evidence="6">
    <location>
        <begin position="1"/>
        <end position="24"/>
    </location>
</feature>
<dbReference type="InterPro" id="IPR012000">
    <property type="entry name" value="Thiamin_PyroP_enz_cen_dom"/>
</dbReference>
<dbReference type="Pfam" id="PF02775">
    <property type="entry name" value="TPP_enzyme_C"/>
    <property type="match status" value="1"/>
</dbReference>
<dbReference type="GO" id="GO:0030976">
    <property type="term" value="F:thiamine pyrophosphate binding"/>
    <property type="evidence" value="ECO:0007669"/>
    <property type="project" value="InterPro"/>
</dbReference>
<reference evidence="10 11" key="1">
    <citation type="submission" date="2019-01" db="EMBL/GenBank/DDBJ databases">
        <title>Genome sequencing of the rare red list fungi Fomitopsis rosea.</title>
        <authorList>
            <person name="Buettner E."/>
            <person name="Kellner H."/>
        </authorList>
    </citation>
    <scope>NUCLEOTIDE SEQUENCE [LARGE SCALE GENOMIC DNA]</scope>
    <source>
        <strain evidence="10 11">DSM 105464</strain>
    </source>
</reference>
<dbReference type="Pfam" id="PF00205">
    <property type="entry name" value="TPP_enzyme_M"/>
    <property type="match status" value="1"/>
</dbReference>
<keyword evidence="3 5" id="KW-0786">Thiamine pyrophosphate</keyword>
<protein>
    <recommendedName>
        <fullName evidence="12">Acetolactate synthase-1/2/3 large subunit</fullName>
    </recommendedName>
</protein>
<evidence type="ECO:0000256" key="4">
    <source>
        <dbReference type="ARBA" id="ARBA00023128"/>
    </source>
</evidence>
<dbReference type="GO" id="GO:0009097">
    <property type="term" value="P:isoleucine biosynthetic process"/>
    <property type="evidence" value="ECO:0007669"/>
    <property type="project" value="TreeGrafter"/>
</dbReference>
<dbReference type="Proteomes" id="UP000298390">
    <property type="component" value="Unassembled WGS sequence"/>
</dbReference>
<dbReference type="InterPro" id="IPR011766">
    <property type="entry name" value="TPP_enzyme_TPP-bd"/>
</dbReference>
<proteinExistence type="inferred from homology"/>
<organism evidence="10 11">
    <name type="scientific">Rhodofomes roseus</name>
    <dbReference type="NCBI Taxonomy" id="34475"/>
    <lineage>
        <taxon>Eukaryota</taxon>
        <taxon>Fungi</taxon>
        <taxon>Dikarya</taxon>
        <taxon>Basidiomycota</taxon>
        <taxon>Agaricomycotina</taxon>
        <taxon>Agaricomycetes</taxon>
        <taxon>Polyporales</taxon>
        <taxon>Rhodofomes</taxon>
    </lineage>
</organism>
<dbReference type="SUPFAM" id="SSF52518">
    <property type="entry name" value="Thiamin diphosphate-binding fold (THDP-binding)"/>
    <property type="match status" value="2"/>
</dbReference>
<dbReference type="GO" id="GO:0005948">
    <property type="term" value="C:acetolactate synthase complex"/>
    <property type="evidence" value="ECO:0007669"/>
    <property type="project" value="TreeGrafter"/>
</dbReference>
<dbReference type="InterPro" id="IPR012001">
    <property type="entry name" value="Thiamin_PyroP_enz_TPP-bd_dom"/>
</dbReference>
<dbReference type="GO" id="GO:0005739">
    <property type="term" value="C:mitochondrion"/>
    <property type="evidence" value="ECO:0007669"/>
    <property type="project" value="UniProtKB-SubCell"/>
</dbReference>
<evidence type="ECO:0000256" key="2">
    <source>
        <dbReference type="ARBA" id="ARBA00007812"/>
    </source>
</evidence>
<dbReference type="PANTHER" id="PTHR18968:SF164">
    <property type="entry name" value="PYRUVATE DECARBOXYLASE"/>
    <property type="match status" value="1"/>
</dbReference>
<evidence type="ECO:0000259" key="7">
    <source>
        <dbReference type="Pfam" id="PF00205"/>
    </source>
</evidence>
<feature type="compositionally biased region" description="Low complexity" evidence="6">
    <location>
        <begin position="1"/>
        <end position="23"/>
    </location>
</feature>
<dbReference type="STRING" id="34475.A0A4Y9YHN9"/>
<evidence type="ECO:0000256" key="5">
    <source>
        <dbReference type="RuleBase" id="RU362132"/>
    </source>
</evidence>
<dbReference type="SUPFAM" id="SSF52467">
    <property type="entry name" value="DHS-like NAD/FAD-binding domain"/>
    <property type="match status" value="1"/>
</dbReference>
<dbReference type="AlphaFoldDB" id="A0A4Y9YHN9"/>
<evidence type="ECO:0000256" key="3">
    <source>
        <dbReference type="ARBA" id="ARBA00023052"/>
    </source>
</evidence>
<feature type="domain" description="Thiamine pyrophosphate enzyme TPP-binding" evidence="8">
    <location>
        <begin position="461"/>
        <end position="624"/>
    </location>
</feature>
<evidence type="ECO:0000259" key="8">
    <source>
        <dbReference type="Pfam" id="PF02775"/>
    </source>
</evidence>
<dbReference type="PANTHER" id="PTHR18968">
    <property type="entry name" value="THIAMINE PYROPHOSPHATE ENZYMES"/>
    <property type="match status" value="1"/>
</dbReference>
<dbReference type="NCBIfam" id="NF006203">
    <property type="entry name" value="PRK08327.1"/>
    <property type="match status" value="1"/>
</dbReference>
<keyword evidence="4" id="KW-0496">Mitochondrion</keyword>
<dbReference type="CDD" id="cd07035">
    <property type="entry name" value="TPP_PYR_POX_like"/>
    <property type="match status" value="1"/>
</dbReference>
<dbReference type="Gene3D" id="3.40.50.970">
    <property type="match status" value="2"/>
</dbReference>
<accession>A0A4Y9YHN9</accession>
<comment type="subcellular location">
    <subcellularLocation>
        <location evidence="1">Mitochondrion</location>
    </subcellularLocation>
</comment>